<comment type="caution">
    <text evidence="1">The sequence shown here is derived from an EMBL/GenBank/DDBJ whole genome shotgun (WGS) entry which is preliminary data.</text>
</comment>
<protein>
    <submittedName>
        <fullName evidence="1">Uncharacterized protein</fullName>
    </submittedName>
</protein>
<dbReference type="Proteomes" id="UP001341840">
    <property type="component" value="Unassembled WGS sequence"/>
</dbReference>
<name>A0ABU6W2X8_9FABA</name>
<evidence type="ECO:0000313" key="1">
    <source>
        <dbReference type="EMBL" id="MED6180017.1"/>
    </source>
</evidence>
<organism evidence="1 2">
    <name type="scientific">Stylosanthes scabra</name>
    <dbReference type="NCBI Taxonomy" id="79078"/>
    <lineage>
        <taxon>Eukaryota</taxon>
        <taxon>Viridiplantae</taxon>
        <taxon>Streptophyta</taxon>
        <taxon>Embryophyta</taxon>
        <taxon>Tracheophyta</taxon>
        <taxon>Spermatophyta</taxon>
        <taxon>Magnoliopsida</taxon>
        <taxon>eudicotyledons</taxon>
        <taxon>Gunneridae</taxon>
        <taxon>Pentapetalae</taxon>
        <taxon>rosids</taxon>
        <taxon>fabids</taxon>
        <taxon>Fabales</taxon>
        <taxon>Fabaceae</taxon>
        <taxon>Papilionoideae</taxon>
        <taxon>50 kb inversion clade</taxon>
        <taxon>dalbergioids sensu lato</taxon>
        <taxon>Dalbergieae</taxon>
        <taxon>Pterocarpus clade</taxon>
        <taxon>Stylosanthes</taxon>
    </lineage>
</organism>
<evidence type="ECO:0000313" key="2">
    <source>
        <dbReference type="Proteomes" id="UP001341840"/>
    </source>
</evidence>
<reference evidence="1 2" key="1">
    <citation type="journal article" date="2023" name="Plants (Basel)">
        <title>Bridging the Gap: Combining Genomics and Transcriptomics Approaches to Understand Stylosanthes scabra, an Orphan Legume from the Brazilian Caatinga.</title>
        <authorList>
            <person name="Ferreira-Neto J.R.C."/>
            <person name="da Silva M.D."/>
            <person name="Binneck E."/>
            <person name="de Melo N.F."/>
            <person name="da Silva R.H."/>
            <person name="de Melo A.L.T.M."/>
            <person name="Pandolfi V."/>
            <person name="Bustamante F.O."/>
            <person name="Brasileiro-Vidal A.C."/>
            <person name="Benko-Iseppon A.M."/>
        </authorList>
    </citation>
    <scope>NUCLEOTIDE SEQUENCE [LARGE SCALE GENOMIC DNA]</scope>
    <source>
        <tissue evidence="1">Leaves</tissue>
    </source>
</reference>
<proteinExistence type="predicted"/>
<gene>
    <name evidence="1" type="ORF">PIB30_006507</name>
</gene>
<accession>A0ABU6W2X8</accession>
<sequence length="265" mass="29828">MDVSDESLYRIHEDASGWLLFDHGASTGHLSEVDDSIAKPAVRCPEVPNVIGGTSAFPVIANLNTAEQGPISDEGVTTAEGSDGLFDLGVRHRDDELVNFEELDDKVGQIEVIETRKVWDKGGISFYNSDEEDVLTRLAERKIVGKGQVDLRPKKQKHRRKDPCLEGRTLTTRTLRTLVSWLSHAGFKEVIKRKWLKLGNASCHVKLKMLKNPIRLWNKEKFGVIDQKISMIENEIRLIDEMAELGTINECNMARGRALRVLAER</sequence>
<keyword evidence="2" id="KW-1185">Reference proteome</keyword>
<dbReference type="EMBL" id="JASCZI010181256">
    <property type="protein sequence ID" value="MED6180017.1"/>
    <property type="molecule type" value="Genomic_DNA"/>
</dbReference>